<dbReference type="STRING" id="1462996.AWM70_12735"/>
<evidence type="ECO:0000313" key="2">
    <source>
        <dbReference type="EMBL" id="ANS75368.1"/>
    </source>
</evidence>
<dbReference type="KEGG" id="pyg:AWM70_12735"/>
<organism evidence="2 3">
    <name type="scientific">Paenibacillus yonginensis</name>
    <dbReference type="NCBI Taxonomy" id="1462996"/>
    <lineage>
        <taxon>Bacteria</taxon>
        <taxon>Bacillati</taxon>
        <taxon>Bacillota</taxon>
        <taxon>Bacilli</taxon>
        <taxon>Bacillales</taxon>
        <taxon>Paenibacillaceae</taxon>
        <taxon>Paenibacillus</taxon>
    </lineage>
</organism>
<dbReference type="RefSeq" id="WP_068696943.1">
    <property type="nucleotide sequence ID" value="NZ_CP014167.1"/>
</dbReference>
<dbReference type="AlphaFoldDB" id="A0A1B1N1T1"/>
<dbReference type="EMBL" id="CP014167">
    <property type="protein sequence ID" value="ANS75368.1"/>
    <property type="molecule type" value="Genomic_DNA"/>
</dbReference>
<feature type="domain" description="Na+-translocating membrane potential-generating system MpsC" evidence="1">
    <location>
        <begin position="3"/>
        <end position="109"/>
    </location>
</feature>
<dbReference type="InterPro" id="IPR018745">
    <property type="entry name" value="MpsC"/>
</dbReference>
<keyword evidence="3" id="KW-1185">Reference proteome</keyword>
<gene>
    <name evidence="2" type="ORF">AWM70_12735</name>
</gene>
<evidence type="ECO:0000313" key="3">
    <source>
        <dbReference type="Proteomes" id="UP000092573"/>
    </source>
</evidence>
<sequence length="114" mass="13354">MKKETGFNELVRKVRKELFGKGPERIHTSFVDNLAISILYGNLTQTEKFFAQEPTGRQMVKDARTQMIQKVYPTQFQPEIEQYMENKLLHLFTDIDVEQDVAVSVFIFQNKINP</sequence>
<accession>A0A1B1N1T1</accession>
<dbReference type="Proteomes" id="UP000092573">
    <property type="component" value="Chromosome"/>
</dbReference>
<dbReference type="OrthoDB" id="2375124at2"/>
<reference evidence="2 3" key="1">
    <citation type="submission" date="2016-01" db="EMBL/GenBank/DDBJ databases">
        <title>Complete Genome Sequence of Paenibacillus yonginensis DCY84, a novel Plant Growth-Promoting Bacteria with Elicitation of Induced Systemic Resistance.</title>
        <authorList>
            <person name="Kim Y.J."/>
            <person name="Yang D.C."/>
            <person name="Sukweenadhi J."/>
        </authorList>
    </citation>
    <scope>NUCLEOTIDE SEQUENCE [LARGE SCALE GENOMIC DNA]</scope>
    <source>
        <strain evidence="2 3">DCY84</strain>
    </source>
</reference>
<protein>
    <recommendedName>
        <fullName evidence="1">Na+-translocating membrane potential-generating system MpsC domain-containing protein</fullName>
    </recommendedName>
</protein>
<proteinExistence type="predicted"/>
<dbReference type="Pfam" id="PF10057">
    <property type="entry name" value="MpsC"/>
    <property type="match status" value="1"/>
</dbReference>
<name>A0A1B1N1T1_9BACL</name>
<evidence type="ECO:0000259" key="1">
    <source>
        <dbReference type="Pfam" id="PF10057"/>
    </source>
</evidence>